<proteinExistence type="predicted"/>
<accession>A0A4Y2WEF8</accession>
<feature type="compositionally biased region" description="Low complexity" evidence="1">
    <location>
        <begin position="33"/>
        <end position="44"/>
    </location>
</feature>
<evidence type="ECO:0000256" key="1">
    <source>
        <dbReference type="SAM" id="MobiDB-lite"/>
    </source>
</evidence>
<feature type="region of interest" description="Disordered" evidence="1">
    <location>
        <begin position="17"/>
        <end position="46"/>
    </location>
</feature>
<sequence>EAKINHAGVVWKFGKRGVPSQVSSSTSDHGSKLRSSSQNSLRVSSKQDVNITKLRAAGSGGICVE</sequence>
<gene>
    <name evidence="2" type="ORF">AVEN_54245_1</name>
</gene>
<feature type="non-terminal residue" evidence="2">
    <location>
        <position position="1"/>
    </location>
</feature>
<protein>
    <submittedName>
        <fullName evidence="2">Uncharacterized protein</fullName>
    </submittedName>
</protein>
<evidence type="ECO:0000313" key="2">
    <source>
        <dbReference type="EMBL" id="GBO34447.1"/>
    </source>
</evidence>
<evidence type="ECO:0000313" key="3">
    <source>
        <dbReference type="Proteomes" id="UP000499080"/>
    </source>
</evidence>
<dbReference type="AlphaFoldDB" id="A0A4Y2WEF8"/>
<organism evidence="2 3">
    <name type="scientific">Araneus ventricosus</name>
    <name type="common">Orbweaver spider</name>
    <name type="synonym">Epeira ventricosa</name>
    <dbReference type="NCBI Taxonomy" id="182803"/>
    <lineage>
        <taxon>Eukaryota</taxon>
        <taxon>Metazoa</taxon>
        <taxon>Ecdysozoa</taxon>
        <taxon>Arthropoda</taxon>
        <taxon>Chelicerata</taxon>
        <taxon>Arachnida</taxon>
        <taxon>Araneae</taxon>
        <taxon>Araneomorphae</taxon>
        <taxon>Entelegynae</taxon>
        <taxon>Araneoidea</taxon>
        <taxon>Araneidae</taxon>
        <taxon>Araneus</taxon>
    </lineage>
</organism>
<name>A0A4Y2WEF8_ARAVE</name>
<comment type="caution">
    <text evidence="2">The sequence shown here is derived from an EMBL/GenBank/DDBJ whole genome shotgun (WGS) entry which is preliminary data.</text>
</comment>
<dbReference type="Proteomes" id="UP000499080">
    <property type="component" value="Unassembled WGS sequence"/>
</dbReference>
<reference evidence="2 3" key="1">
    <citation type="journal article" date="2019" name="Sci. Rep.">
        <title>Orb-weaving spider Araneus ventricosus genome elucidates the spidroin gene catalogue.</title>
        <authorList>
            <person name="Kono N."/>
            <person name="Nakamura H."/>
            <person name="Ohtoshi R."/>
            <person name="Moran D.A.P."/>
            <person name="Shinohara A."/>
            <person name="Yoshida Y."/>
            <person name="Fujiwara M."/>
            <person name="Mori M."/>
            <person name="Tomita M."/>
            <person name="Arakawa K."/>
        </authorList>
    </citation>
    <scope>NUCLEOTIDE SEQUENCE [LARGE SCALE GENOMIC DNA]</scope>
</reference>
<dbReference type="EMBL" id="BGPR01058271">
    <property type="protein sequence ID" value="GBO34447.1"/>
    <property type="molecule type" value="Genomic_DNA"/>
</dbReference>
<keyword evidence="3" id="KW-1185">Reference proteome</keyword>